<dbReference type="SMART" id="SM00225">
    <property type="entry name" value="BTB"/>
    <property type="match status" value="1"/>
</dbReference>
<organism evidence="3 4">
    <name type="scientific">Dreissena polymorpha</name>
    <name type="common">Zebra mussel</name>
    <name type="synonym">Mytilus polymorpha</name>
    <dbReference type="NCBI Taxonomy" id="45954"/>
    <lineage>
        <taxon>Eukaryota</taxon>
        <taxon>Metazoa</taxon>
        <taxon>Spiralia</taxon>
        <taxon>Lophotrochozoa</taxon>
        <taxon>Mollusca</taxon>
        <taxon>Bivalvia</taxon>
        <taxon>Autobranchia</taxon>
        <taxon>Heteroconchia</taxon>
        <taxon>Euheterodonta</taxon>
        <taxon>Imparidentia</taxon>
        <taxon>Neoheterodontei</taxon>
        <taxon>Myida</taxon>
        <taxon>Dreissenoidea</taxon>
        <taxon>Dreissenidae</taxon>
        <taxon>Dreissena</taxon>
    </lineage>
</organism>
<dbReference type="Gene3D" id="3.30.710.10">
    <property type="entry name" value="Potassium Channel Kv1.1, Chain A"/>
    <property type="match status" value="1"/>
</dbReference>
<gene>
    <name evidence="3" type="ORF">DPMN_176592</name>
</gene>
<accession>A0A9D4E8M9</accession>
<protein>
    <recommendedName>
        <fullName evidence="2">BTB domain-containing protein</fullName>
    </recommendedName>
</protein>
<name>A0A9D4E8M9_DREPO</name>
<comment type="caution">
    <text evidence="3">The sequence shown here is derived from an EMBL/GenBank/DDBJ whole genome shotgun (WGS) entry which is preliminary data.</text>
</comment>
<dbReference type="EMBL" id="JAIWYP010000009">
    <property type="protein sequence ID" value="KAH3775193.1"/>
    <property type="molecule type" value="Genomic_DNA"/>
</dbReference>
<feature type="region of interest" description="Disordered" evidence="1">
    <location>
        <begin position="560"/>
        <end position="580"/>
    </location>
</feature>
<dbReference type="InterPro" id="IPR000210">
    <property type="entry name" value="BTB/POZ_dom"/>
</dbReference>
<proteinExistence type="predicted"/>
<dbReference type="OrthoDB" id="6155786at2759"/>
<dbReference type="PROSITE" id="PS50097">
    <property type="entry name" value="BTB"/>
    <property type="match status" value="1"/>
</dbReference>
<sequence length="612" mass="70725">MDYGTNVKPDSIRKLLQHQVAEQSKVCDVTLKSGRWTKRYHLHVLMESPFFQQAFRNNFQERHCGAVELHIGSPRTIDMAIMYLYGICPELNMNNIAQLLDLAEFFLLPNLKMLCFTWLQKVELLEVNVVDVLHLCSIYELNIPGVELFIEQRLLTLLKGDHLLTLCSESVANLFSDQRLSYVPHALKLKFISRWIRKRQNARMDQVAKCMTLIDIPRMIQEQRQPSNQQENCLLYSPSTGVLKLLAYSFIARKWYKLLVSAELKRTQFCKDKMSMDGCHLITYNDEENILIAHDLDKNKSKHIAVEYFKPFFKIISSKLVVKNGLCYLIQTERTKSYNSKSTLLMGHITPLCNELHLNSLLFFNGDVLKWCVNSSNLVAILTRASISTKPYHAATFFYNLLVYDSSSSTRFDVTHLIEDKLSDEVELYGIDQGFAVLNGCHISIVMPQHGPNAISGFVMMYIQREMDVLYSFIDNKCYKYSLRDLHHTLEETNVSDLLEHYAIPTKWQMIPMPEGLPFNSTYFKKLVHMSLQNTTLRCHFNCPHCELLDGEAKERTLTDKSLHLQTSTDSDTEDDDDFRDKSQDLQTCIDSSTCSDTDDDDDFLQQLISNN</sequence>
<dbReference type="InterPro" id="IPR011333">
    <property type="entry name" value="SKP1/BTB/POZ_sf"/>
</dbReference>
<reference evidence="3" key="2">
    <citation type="submission" date="2020-11" db="EMBL/GenBank/DDBJ databases">
        <authorList>
            <person name="McCartney M.A."/>
            <person name="Auch B."/>
            <person name="Kono T."/>
            <person name="Mallez S."/>
            <person name="Becker A."/>
            <person name="Gohl D.M."/>
            <person name="Silverstein K.A.T."/>
            <person name="Koren S."/>
            <person name="Bechman K.B."/>
            <person name="Herman A."/>
            <person name="Abrahante J.E."/>
            <person name="Garbe J."/>
        </authorList>
    </citation>
    <scope>NUCLEOTIDE SEQUENCE</scope>
    <source>
        <strain evidence="3">Duluth1</strain>
        <tissue evidence="3">Whole animal</tissue>
    </source>
</reference>
<reference evidence="3" key="1">
    <citation type="journal article" date="2019" name="bioRxiv">
        <title>The Genome of the Zebra Mussel, Dreissena polymorpha: A Resource for Invasive Species Research.</title>
        <authorList>
            <person name="McCartney M.A."/>
            <person name="Auch B."/>
            <person name="Kono T."/>
            <person name="Mallez S."/>
            <person name="Zhang Y."/>
            <person name="Obille A."/>
            <person name="Becker A."/>
            <person name="Abrahante J.E."/>
            <person name="Garbe J."/>
            <person name="Badalamenti J.P."/>
            <person name="Herman A."/>
            <person name="Mangelson H."/>
            <person name="Liachko I."/>
            <person name="Sullivan S."/>
            <person name="Sone E.D."/>
            <person name="Koren S."/>
            <person name="Silverstein K.A.T."/>
            <person name="Beckman K.B."/>
            <person name="Gohl D.M."/>
        </authorList>
    </citation>
    <scope>NUCLEOTIDE SEQUENCE</scope>
    <source>
        <strain evidence="3">Duluth1</strain>
        <tissue evidence="3">Whole animal</tissue>
    </source>
</reference>
<evidence type="ECO:0000256" key="1">
    <source>
        <dbReference type="SAM" id="MobiDB-lite"/>
    </source>
</evidence>
<dbReference type="Pfam" id="PF00651">
    <property type="entry name" value="BTB"/>
    <property type="match status" value="1"/>
</dbReference>
<dbReference type="CDD" id="cd18186">
    <property type="entry name" value="BTB_POZ_ZBTB_KLHL-like"/>
    <property type="match status" value="1"/>
</dbReference>
<keyword evidence="4" id="KW-1185">Reference proteome</keyword>
<dbReference type="Proteomes" id="UP000828390">
    <property type="component" value="Unassembled WGS sequence"/>
</dbReference>
<dbReference type="PANTHER" id="PTHR45632">
    <property type="entry name" value="LD33804P"/>
    <property type="match status" value="1"/>
</dbReference>
<evidence type="ECO:0000313" key="3">
    <source>
        <dbReference type="EMBL" id="KAH3775193.1"/>
    </source>
</evidence>
<feature type="domain" description="BTB" evidence="2">
    <location>
        <begin position="27"/>
        <end position="85"/>
    </location>
</feature>
<evidence type="ECO:0000313" key="4">
    <source>
        <dbReference type="Proteomes" id="UP000828390"/>
    </source>
</evidence>
<dbReference type="AlphaFoldDB" id="A0A9D4E8M9"/>
<evidence type="ECO:0000259" key="2">
    <source>
        <dbReference type="PROSITE" id="PS50097"/>
    </source>
</evidence>
<dbReference type="SUPFAM" id="SSF54695">
    <property type="entry name" value="POZ domain"/>
    <property type="match status" value="1"/>
</dbReference>